<dbReference type="Pfam" id="PF00620">
    <property type="entry name" value="RhoGAP"/>
    <property type="match status" value="1"/>
</dbReference>
<evidence type="ECO:0000259" key="2">
    <source>
        <dbReference type="Pfam" id="PF00620"/>
    </source>
</evidence>
<proteinExistence type="predicted"/>
<feature type="region of interest" description="Disordered" evidence="1">
    <location>
        <begin position="340"/>
        <end position="416"/>
    </location>
</feature>
<dbReference type="OrthoDB" id="185175at2759"/>
<feature type="compositionally biased region" description="Basic and acidic residues" evidence="1">
    <location>
        <begin position="352"/>
        <end position="361"/>
    </location>
</feature>
<feature type="region of interest" description="Disordered" evidence="1">
    <location>
        <begin position="179"/>
        <end position="221"/>
    </location>
</feature>
<keyword evidence="4" id="KW-1185">Reference proteome</keyword>
<feature type="region of interest" description="Disordered" evidence="1">
    <location>
        <begin position="432"/>
        <end position="476"/>
    </location>
</feature>
<organism evidence="3 4">
    <name type="scientific">Gymnopilus junonius</name>
    <name type="common">Spectacular rustgill mushroom</name>
    <name type="synonym">Gymnopilus spectabilis subsp. junonius</name>
    <dbReference type="NCBI Taxonomy" id="109634"/>
    <lineage>
        <taxon>Eukaryota</taxon>
        <taxon>Fungi</taxon>
        <taxon>Dikarya</taxon>
        <taxon>Basidiomycota</taxon>
        <taxon>Agaricomycotina</taxon>
        <taxon>Agaricomycetes</taxon>
        <taxon>Agaricomycetidae</taxon>
        <taxon>Agaricales</taxon>
        <taxon>Agaricineae</taxon>
        <taxon>Hymenogastraceae</taxon>
        <taxon>Gymnopilus</taxon>
    </lineage>
</organism>
<accession>A0A9P5NBQ2</accession>
<comment type="caution">
    <text evidence="3">The sequence shown here is derived from an EMBL/GenBank/DDBJ whole genome shotgun (WGS) entry which is preliminary data.</text>
</comment>
<name>A0A9P5NBQ2_GYMJU</name>
<dbReference type="Proteomes" id="UP000724874">
    <property type="component" value="Unassembled WGS sequence"/>
</dbReference>
<reference evidence="3" key="1">
    <citation type="submission" date="2020-11" db="EMBL/GenBank/DDBJ databases">
        <authorList>
            <consortium name="DOE Joint Genome Institute"/>
            <person name="Ahrendt S."/>
            <person name="Riley R."/>
            <person name="Andreopoulos W."/>
            <person name="LaButti K."/>
            <person name="Pangilinan J."/>
            <person name="Ruiz-duenas F.J."/>
            <person name="Barrasa J.M."/>
            <person name="Sanchez-Garcia M."/>
            <person name="Camarero S."/>
            <person name="Miyauchi S."/>
            <person name="Serrano A."/>
            <person name="Linde D."/>
            <person name="Babiker R."/>
            <person name="Drula E."/>
            <person name="Ayuso-Fernandez I."/>
            <person name="Pacheco R."/>
            <person name="Padilla G."/>
            <person name="Ferreira P."/>
            <person name="Barriuso J."/>
            <person name="Kellner H."/>
            <person name="Castanera R."/>
            <person name="Alfaro M."/>
            <person name="Ramirez L."/>
            <person name="Pisabarro A.G."/>
            <person name="Kuo A."/>
            <person name="Tritt A."/>
            <person name="Lipzen A."/>
            <person name="He G."/>
            <person name="Yan M."/>
            <person name="Ng V."/>
            <person name="Cullen D."/>
            <person name="Martin F."/>
            <person name="Rosso M.-N."/>
            <person name="Henrissat B."/>
            <person name="Hibbett D."/>
            <person name="Martinez A.T."/>
            <person name="Grigoriev I.V."/>
        </authorList>
    </citation>
    <scope>NUCLEOTIDE SEQUENCE</scope>
    <source>
        <strain evidence="3">AH 44721</strain>
    </source>
</reference>
<feature type="domain" description="Rho-GAP" evidence="2">
    <location>
        <begin position="69"/>
        <end position="123"/>
    </location>
</feature>
<evidence type="ECO:0000256" key="1">
    <source>
        <dbReference type="SAM" id="MobiDB-lite"/>
    </source>
</evidence>
<dbReference type="InterPro" id="IPR008936">
    <property type="entry name" value="Rho_GTPase_activation_prot"/>
</dbReference>
<dbReference type="AlphaFoldDB" id="A0A9P5NBQ2"/>
<feature type="region of interest" description="Disordered" evidence="1">
    <location>
        <begin position="1"/>
        <end position="29"/>
    </location>
</feature>
<feature type="compositionally biased region" description="Low complexity" evidence="1">
    <location>
        <begin position="432"/>
        <end position="454"/>
    </location>
</feature>
<dbReference type="Gene3D" id="1.10.555.10">
    <property type="entry name" value="Rho GTPase activation protein"/>
    <property type="match status" value="1"/>
</dbReference>
<evidence type="ECO:0000313" key="3">
    <source>
        <dbReference type="EMBL" id="KAF8876695.1"/>
    </source>
</evidence>
<dbReference type="SUPFAM" id="SSF48350">
    <property type="entry name" value="GTPase activation domain, GAP"/>
    <property type="match status" value="1"/>
</dbReference>
<dbReference type="InterPro" id="IPR000198">
    <property type="entry name" value="RhoGAP_dom"/>
</dbReference>
<dbReference type="GO" id="GO:0007165">
    <property type="term" value="P:signal transduction"/>
    <property type="evidence" value="ECO:0007669"/>
    <property type="project" value="InterPro"/>
</dbReference>
<gene>
    <name evidence="3" type="ORF">CPB84DRAFT_384457</name>
</gene>
<sequence>MSMIMGAGPSRPIVGGLPSGPKSGFNNANAHAANGSMSISNPMGLRKPPSLSTLAMPSFSVPPPSQTLTATIRKLVAQLPRENRDLARTVVELIQATSKEVKETKMPLSNLLVVFTPSLNMSPSLLRVLCEAEGVWVDEERVIDIRRRTVIIGPSPDAVVPATAEDAEEKKEKTYEVDVEEEEGSVISGSGRASLDTTDNSLSSEYHASVEDDTSSSLSMPVPVKLEEQQGEEVSRLRHGVDYERTDVPTVYMSTKSHCSTASSISSRDEDEEAELEQVPTATPQVNSFANRDRDRDCPHHQHHQRYMADDALSMLSMSSSPPVPVLLSSSVESVVTPTSSVNSSLAELINEDQRQKKETDGAVGPPKIAETTPLELRPQGMAGTVLFPSQQSQQSMKPTQLPFASASSTSLAAKRRSIPTLSMPSLSPLAVAYAPSPSSASSSAPTPSSASASHRSFGEKEKDAERKTLRAKKPS</sequence>
<feature type="compositionally biased region" description="Basic and acidic residues" evidence="1">
    <location>
        <begin position="457"/>
        <end position="469"/>
    </location>
</feature>
<dbReference type="EMBL" id="JADNYJ010000179">
    <property type="protein sequence ID" value="KAF8876695.1"/>
    <property type="molecule type" value="Genomic_DNA"/>
</dbReference>
<feature type="compositionally biased region" description="Polar residues" evidence="1">
    <location>
        <begin position="195"/>
        <end position="206"/>
    </location>
</feature>
<evidence type="ECO:0000313" key="4">
    <source>
        <dbReference type="Proteomes" id="UP000724874"/>
    </source>
</evidence>
<feature type="compositionally biased region" description="Polar residues" evidence="1">
    <location>
        <begin position="388"/>
        <end position="399"/>
    </location>
</feature>
<protein>
    <recommendedName>
        <fullName evidence="2">Rho-GAP domain-containing protein</fullName>
    </recommendedName>
</protein>